<dbReference type="InterPro" id="IPR036465">
    <property type="entry name" value="vWFA_dom_sf"/>
</dbReference>
<reference evidence="2" key="1">
    <citation type="journal article" date="2023" name="Int. J. Syst. Evol. Microbiol.">
        <title>Mesoterricola silvestris gen. nov., sp. nov., Mesoterricola sediminis sp. nov., Geothrix oryzae sp. nov., Geothrix edaphica sp. nov., Geothrix rubra sp. nov., and Geothrix limicola sp. nov., six novel members of Acidobacteriota isolated from soils.</title>
        <authorList>
            <person name="Itoh H."/>
            <person name="Sugisawa Y."/>
            <person name="Mise K."/>
            <person name="Xu Z."/>
            <person name="Kuniyasu M."/>
            <person name="Ushijima N."/>
            <person name="Kawano K."/>
            <person name="Kobayashi E."/>
            <person name="Shiratori Y."/>
            <person name="Masuda Y."/>
            <person name="Senoo K."/>
        </authorList>
    </citation>
    <scope>NUCLEOTIDE SEQUENCE [LARGE SCALE GENOMIC DNA]</scope>
    <source>
        <strain evidence="2">Red222</strain>
    </source>
</reference>
<organism evidence="1 2">
    <name type="scientific">Geothrix oryzae</name>
    <dbReference type="NCBI Taxonomy" id="2927975"/>
    <lineage>
        <taxon>Bacteria</taxon>
        <taxon>Pseudomonadati</taxon>
        <taxon>Acidobacteriota</taxon>
        <taxon>Holophagae</taxon>
        <taxon>Holophagales</taxon>
        <taxon>Holophagaceae</taxon>
        <taxon>Geothrix</taxon>
    </lineage>
</organism>
<dbReference type="SUPFAM" id="SSF53300">
    <property type="entry name" value="vWA-like"/>
    <property type="match status" value="1"/>
</dbReference>
<dbReference type="Proteomes" id="UP001242010">
    <property type="component" value="Chromosome"/>
</dbReference>
<proteinExistence type="predicted"/>
<evidence type="ECO:0000313" key="2">
    <source>
        <dbReference type="Proteomes" id="UP001242010"/>
    </source>
</evidence>
<evidence type="ECO:0000313" key="1">
    <source>
        <dbReference type="EMBL" id="BDU68700.1"/>
    </source>
</evidence>
<sequence>MLFLVDQSTSMAERVTAPKTPDLSKARSVANLFNKLVWDLILANSKGEEVLDRCHVGVITYGHTGARTAPGFSGLMPLPALATSPNREEIQITPRYDGIGGFVDVEVRLPVWLDPMAYGKTPMCSAFQMAKALLDPWVQTHPGSCPPIVFNISDGIATDGDPLADMQALQNLSTATGPTLVFNILLAGVDRPTIAWPTDSQAVEAGPLRGMIEGSSALPNSMRLRANQAFGLHLQEGARGVVINAGILDLVRLLDIGSPVAHV</sequence>
<protein>
    <recommendedName>
        <fullName evidence="3">VWFA domain-containing protein</fullName>
    </recommendedName>
</protein>
<name>A0ABN6UVY7_9BACT</name>
<accession>A0ABN6UVY7</accession>
<dbReference type="Gene3D" id="3.40.50.410">
    <property type="entry name" value="von Willebrand factor, type A domain"/>
    <property type="match status" value="1"/>
</dbReference>
<dbReference type="RefSeq" id="WP_286355335.1">
    <property type="nucleotide sequence ID" value="NZ_AP027079.1"/>
</dbReference>
<evidence type="ECO:0008006" key="3">
    <source>
        <dbReference type="Google" id="ProtNLM"/>
    </source>
</evidence>
<dbReference type="EMBL" id="AP027079">
    <property type="protein sequence ID" value="BDU68700.1"/>
    <property type="molecule type" value="Genomic_DNA"/>
</dbReference>
<gene>
    <name evidence="1" type="ORF">GETHOR_08010</name>
</gene>
<keyword evidence="2" id="KW-1185">Reference proteome</keyword>